<name>A0A0G4NBY5_VERLO</name>
<keyword evidence="6" id="KW-0136">Cellulose degradation</keyword>
<comment type="similarity">
    <text evidence="3">Belongs to the glycosyl hydrolase 3 family.</text>
</comment>
<evidence type="ECO:0000313" key="12">
    <source>
        <dbReference type="Proteomes" id="UP000045706"/>
    </source>
</evidence>
<dbReference type="PANTHER" id="PTHR42715:SF2">
    <property type="entry name" value="BETA-GLUCOSIDASE F-RELATED"/>
    <property type="match status" value="1"/>
</dbReference>
<comment type="pathway">
    <text evidence="2">Glycan metabolism; cellulose degradation.</text>
</comment>
<dbReference type="SUPFAM" id="SSF52279">
    <property type="entry name" value="Beta-D-glucan exohydrolase, C-terminal domain"/>
    <property type="match status" value="1"/>
</dbReference>
<comment type="catalytic activity">
    <reaction evidence="1">
        <text>Hydrolysis of terminal, non-reducing beta-D-glucosyl residues with release of beta-D-glucose.</text>
        <dbReference type="EC" id="3.2.1.21"/>
    </reaction>
</comment>
<reference evidence="12" key="1">
    <citation type="submission" date="2015-05" db="EMBL/GenBank/DDBJ databases">
        <authorList>
            <person name="Fogelqvist Johan"/>
        </authorList>
    </citation>
    <scope>NUCLEOTIDE SEQUENCE [LARGE SCALE GENOMIC DNA]</scope>
</reference>
<evidence type="ECO:0000256" key="8">
    <source>
        <dbReference type="ARBA" id="ARBA00023295"/>
    </source>
</evidence>
<dbReference type="GO" id="GO:0008422">
    <property type="term" value="F:beta-glucosidase activity"/>
    <property type="evidence" value="ECO:0007669"/>
    <property type="project" value="UniProtKB-EC"/>
</dbReference>
<keyword evidence="7" id="KW-0119">Carbohydrate metabolism</keyword>
<evidence type="ECO:0000256" key="4">
    <source>
        <dbReference type="ARBA" id="ARBA00012744"/>
    </source>
</evidence>
<keyword evidence="9" id="KW-0624">Polysaccharide degradation</keyword>
<dbReference type="EMBL" id="CVQI01033622">
    <property type="protein sequence ID" value="CRK43830.1"/>
    <property type="molecule type" value="Genomic_DNA"/>
</dbReference>
<dbReference type="Gene3D" id="3.40.50.1700">
    <property type="entry name" value="Glycoside hydrolase family 3 C-terminal domain"/>
    <property type="match status" value="1"/>
</dbReference>
<evidence type="ECO:0000259" key="10">
    <source>
        <dbReference type="Pfam" id="PF01915"/>
    </source>
</evidence>
<feature type="non-terminal residue" evidence="11">
    <location>
        <position position="222"/>
    </location>
</feature>
<accession>A0A0G4NBY5</accession>
<evidence type="ECO:0000256" key="7">
    <source>
        <dbReference type="ARBA" id="ARBA00023277"/>
    </source>
</evidence>
<keyword evidence="8" id="KW-0326">Glycosidase</keyword>
<evidence type="ECO:0000313" key="11">
    <source>
        <dbReference type="EMBL" id="CRK43830.1"/>
    </source>
</evidence>
<dbReference type="PANTHER" id="PTHR42715">
    <property type="entry name" value="BETA-GLUCOSIDASE"/>
    <property type="match status" value="1"/>
</dbReference>
<organism evidence="11 12">
    <name type="scientific">Verticillium longisporum</name>
    <name type="common">Verticillium dahliae var. longisporum</name>
    <dbReference type="NCBI Taxonomy" id="100787"/>
    <lineage>
        <taxon>Eukaryota</taxon>
        <taxon>Fungi</taxon>
        <taxon>Dikarya</taxon>
        <taxon>Ascomycota</taxon>
        <taxon>Pezizomycotina</taxon>
        <taxon>Sordariomycetes</taxon>
        <taxon>Hypocreomycetidae</taxon>
        <taxon>Glomerellales</taxon>
        <taxon>Plectosphaerellaceae</taxon>
        <taxon>Verticillium</taxon>
    </lineage>
</organism>
<evidence type="ECO:0000256" key="5">
    <source>
        <dbReference type="ARBA" id="ARBA00022801"/>
    </source>
</evidence>
<dbReference type="EC" id="3.2.1.21" evidence="4"/>
<feature type="non-terminal residue" evidence="11">
    <location>
        <position position="1"/>
    </location>
</feature>
<evidence type="ECO:0000256" key="1">
    <source>
        <dbReference type="ARBA" id="ARBA00000448"/>
    </source>
</evidence>
<evidence type="ECO:0000256" key="3">
    <source>
        <dbReference type="ARBA" id="ARBA00005336"/>
    </source>
</evidence>
<dbReference type="GO" id="GO:0030245">
    <property type="term" value="P:cellulose catabolic process"/>
    <property type="evidence" value="ECO:0007669"/>
    <property type="project" value="UniProtKB-KW"/>
</dbReference>
<dbReference type="InterPro" id="IPR002772">
    <property type="entry name" value="Glyco_hydro_3_C"/>
</dbReference>
<feature type="domain" description="Glycoside hydrolase family 3 C-terminal" evidence="10">
    <location>
        <begin position="10"/>
        <end position="215"/>
    </location>
</feature>
<evidence type="ECO:0000256" key="9">
    <source>
        <dbReference type="ARBA" id="ARBA00023326"/>
    </source>
</evidence>
<keyword evidence="5" id="KW-0378">Hydrolase</keyword>
<dbReference type="InterPro" id="IPR036881">
    <property type="entry name" value="Glyco_hydro_3_C_sf"/>
</dbReference>
<evidence type="ECO:0000256" key="6">
    <source>
        <dbReference type="ARBA" id="ARBA00023001"/>
    </source>
</evidence>
<evidence type="ECO:0000256" key="2">
    <source>
        <dbReference type="ARBA" id="ARBA00004987"/>
    </source>
</evidence>
<proteinExistence type="inferred from homology"/>
<dbReference type="Proteomes" id="UP000045706">
    <property type="component" value="Unassembled WGS sequence"/>
</dbReference>
<dbReference type="InterPro" id="IPR050288">
    <property type="entry name" value="Cellulose_deg_GH3"/>
</dbReference>
<protein>
    <recommendedName>
        <fullName evidence="4">beta-glucosidase</fullName>
        <ecNumber evidence="4">3.2.1.21</ecNumber>
    </recommendedName>
</protein>
<sequence>VAREVAQDAITLLKNNGSLLPIATSRSIKVFGTAAQTNPDGPNACDFRSCNKGVLGMGWGSGVVDYMYIDDPIGALRKRAGNVEYFATDNFPRVPTPNANDVAIVFITSDSGENSFTVEGNNGDRNSDGLRAWHNGDRLVKDVAAAYSNVIVVVQTVGPILVEEWIDLPSVKSVLFQHLPGQEAGESLTNVLFGNVSPSGHLPYSITRREEDLPESVTKLTG</sequence>
<dbReference type="Pfam" id="PF01915">
    <property type="entry name" value="Glyco_hydro_3_C"/>
    <property type="match status" value="1"/>
</dbReference>
<dbReference type="AlphaFoldDB" id="A0A0G4NBY5"/>
<gene>
    <name evidence="11" type="ORF">BN1723_019305</name>
</gene>